<evidence type="ECO:0000256" key="1">
    <source>
        <dbReference type="ARBA" id="ARBA00004429"/>
    </source>
</evidence>
<evidence type="ECO:0000256" key="8">
    <source>
        <dbReference type="ARBA" id="ARBA00022967"/>
    </source>
</evidence>
<comment type="catalytic activity">
    <reaction evidence="12">
        <text>glutathione(in) + ATP + H2O = glutathione(out) + ADP + phosphate + H(+)</text>
        <dbReference type="Rhea" id="RHEA:29787"/>
        <dbReference type="ChEBI" id="CHEBI:15377"/>
        <dbReference type="ChEBI" id="CHEBI:15378"/>
        <dbReference type="ChEBI" id="CHEBI:30616"/>
        <dbReference type="ChEBI" id="CHEBI:43474"/>
        <dbReference type="ChEBI" id="CHEBI:57925"/>
        <dbReference type="ChEBI" id="CHEBI:456216"/>
    </reaction>
    <physiologicalReaction direction="left-to-right" evidence="12">
        <dbReference type="Rhea" id="RHEA:29788"/>
    </physiologicalReaction>
</comment>
<comment type="similarity">
    <text evidence="14">Belongs to the ABC transporter superfamily. Cysteine exporter (TC 3.A.1.129.1) family.</text>
</comment>
<dbReference type="InterPro" id="IPR039421">
    <property type="entry name" value="Type_1_exporter"/>
</dbReference>
<evidence type="ECO:0000313" key="20">
    <source>
        <dbReference type="EMBL" id="OAT23412.1"/>
    </source>
</evidence>
<keyword evidence="11 17" id="KW-0472">Membrane</keyword>
<keyword evidence="7 20" id="KW-0067">ATP-binding</keyword>
<dbReference type="SMART" id="SM00382">
    <property type="entry name" value="AAA"/>
    <property type="match status" value="1"/>
</dbReference>
<comment type="catalytic activity">
    <reaction evidence="13">
        <text>L-cysteine(in) + ATP + H2O = L-cysteine(out) + ADP + phosphate + H(+)</text>
        <dbReference type="Rhea" id="RHEA:29783"/>
        <dbReference type="ChEBI" id="CHEBI:15377"/>
        <dbReference type="ChEBI" id="CHEBI:15378"/>
        <dbReference type="ChEBI" id="CHEBI:30616"/>
        <dbReference type="ChEBI" id="CHEBI:35235"/>
        <dbReference type="ChEBI" id="CHEBI:43474"/>
        <dbReference type="ChEBI" id="CHEBI:456216"/>
    </reaction>
    <physiologicalReaction direction="left-to-right" evidence="13">
        <dbReference type="Rhea" id="RHEA:29784"/>
    </physiologicalReaction>
</comment>
<feature type="transmembrane region" description="Helical" evidence="17">
    <location>
        <begin position="15"/>
        <end position="35"/>
    </location>
</feature>
<organism evidence="20 21">
    <name type="scientific">Proteus myxofaciens ATCC 19692</name>
    <dbReference type="NCBI Taxonomy" id="1354337"/>
    <lineage>
        <taxon>Bacteria</taxon>
        <taxon>Pseudomonadati</taxon>
        <taxon>Pseudomonadota</taxon>
        <taxon>Gammaproteobacteria</taxon>
        <taxon>Enterobacterales</taxon>
        <taxon>Morganellaceae</taxon>
        <taxon>Proteus</taxon>
    </lineage>
</organism>
<gene>
    <name evidence="20" type="ORF">M983_2776</name>
</gene>
<keyword evidence="21" id="KW-1185">Reference proteome</keyword>
<feature type="domain" description="ABC transporter" evidence="18">
    <location>
        <begin position="339"/>
        <end position="573"/>
    </location>
</feature>
<dbReference type="Gene3D" id="3.40.50.300">
    <property type="entry name" value="P-loop containing nucleotide triphosphate hydrolases"/>
    <property type="match status" value="1"/>
</dbReference>
<dbReference type="GO" id="GO:0015421">
    <property type="term" value="F:ABC-type oligopeptide transporter activity"/>
    <property type="evidence" value="ECO:0007669"/>
    <property type="project" value="TreeGrafter"/>
</dbReference>
<feature type="transmembrane region" description="Helical" evidence="17">
    <location>
        <begin position="164"/>
        <end position="184"/>
    </location>
</feature>
<dbReference type="InterPro" id="IPR011527">
    <property type="entry name" value="ABC1_TM_dom"/>
</dbReference>
<dbReference type="AlphaFoldDB" id="A0A198FEU6"/>
<protein>
    <recommendedName>
        <fullName evidence="16">Glutathione/L-cysteine transport system ATP-binding/permease protein CydC</fullName>
    </recommendedName>
</protein>
<evidence type="ECO:0000256" key="9">
    <source>
        <dbReference type="ARBA" id="ARBA00022970"/>
    </source>
</evidence>
<dbReference type="GO" id="GO:0034775">
    <property type="term" value="P:glutathione transmembrane transport"/>
    <property type="evidence" value="ECO:0007669"/>
    <property type="project" value="InterPro"/>
</dbReference>
<comment type="subunit">
    <text evidence="15">Forms a heterodimer with CydD.</text>
</comment>
<dbReference type="EMBL" id="LXEN01000139">
    <property type="protein sequence ID" value="OAT23412.1"/>
    <property type="molecule type" value="Genomic_DNA"/>
</dbReference>
<keyword evidence="6" id="KW-0547">Nucleotide-binding</keyword>
<dbReference type="GO" id="GO:0033230">
    <property type="term" value="F:ABC-type cysteine transporter activity"/>
    <property type="evidence" value="ECO:0007669"/>
    <property type="project" value="RHEA"/>
</dbReference>
<name>A0A198FEU6_9GAMM</name>
<dbReference type="InterPro" id="IPR003593">
    <property type="entry name" value="AAA+_ATPase"/>
</dbReference>
<evidence type="ECO:0000256" key="7">
    <source>
        <dbReference type="ARBA" id="ARBA00022840"/>
    </source>
</evidence>
<evidence type="ECO:0000256" key="6">
    <source>
        <dbReference type="ARBA" id="ARBA00022741"/>
    </source>
</evidence>
<evidence type="ECO:0000256" key="16">
    <source>
        <dbReference type="ARBA" id="ARBA00071411"/>
    </source>
</evidence>
<dbReference type="OrthoDB" id="9802264at2"/>
<evidence type="ECO:0000259" key="18">
    <source>
        <dbReference type="PROSITE" id="PS50893"/>
    </source>
</evidence>
<dbReference type="Gene3D" id="1.20.1560.10">
    <property type="entry name" value="ABC transporter type 1, transmembrane domain"/>
    <property type="match status" value="1"/>
</dbReference>
<dbReference type="PROSITE" id="PS50929">
    <property type="entry name" value="ABC_TM1F"/>
    <property type="match status" value="1"/>
</dbReference>
<keyword evidence="4" id="KW-0997">Cell inner membrane</keyword>
<dbReference type="NCBIfam" id="TIGR02868">
    <property type="entry name" value="CydC"/>
    <property type="match status" value="1"/>
</dbReference>
<dbReference type="InterPro" id="IPR014223">
    <property type="entry name" value="ABC_CydC/D"/>
</dbReference>
<evidence type="ECO:0000256" key="3">
    <source>
        <dbReference type="ARBA" id="ARBA00022475"/>
    </source>
</evidence>
<comment type="caution">
    <text evidence="20">The sequence shown here is derived from an EMBL/GenBank/DDBJ whole genome shotgun (WGS) entry which is preliminary data.</text>
</comment>
<evidence type="ECO:0000256" key="2">
    <source>
        <dbReference type="ARBA" id="ARBA00022448"/>
    </source>
</evidence>
<keyword evidence="9" id="KW-0029">Amino-acid transport</keyword>
<evidence type="ECO:0000256" key="4">
    <source>
        <dbReference type="ARBA" id="ARBA00022519"/>
    </source>
</evidence>
<dbReference type="InterPro" id="IPR017871">
    <property type="entry name" value="ABC_transporter-like_CS"/>
</dbReference>
<feature type="domain" description="ABC transmembrane type-1" evidence="19">
    <location>
        <begin position="19"/>
        <end position="309"/>
    </location>
</feature>
<feature type="transmembrane region" description="Helical" evidence="17">
    <location>
        <begin position="250"/>
        <end position="267"/>
    </location>
</feature>
<proteinExistence type="inferred from homology"/>
<dbReference type="PATRIC" id="fig|1354337.4.peg.2846"/>
<keyword evidence="3" id="KW-1003">Cell membrane</keyword>
<dbReference type="Proteomes" id="UP000094023">
    <property type="component" value="Unassembled WGS sequence"/>
</dbReference>
<evidence type="ECO:0000256" key="10">
    <source>
        <dbReference type="ARBA" id="ARBA00022989"/>
    </source>
</evidence>
<accession>A0A198FEU6</accession>
<feature type="transmembrane region" description="Helical" evidence="17">
    <location>
        <begin position="137"/>
        <end position="158"/>
    </location>
</feature>
<evidence type="ECO:0000256" key="11">
    <source>
        <dbReference type="ARBA" id="ARBA00023136"/>
    </source>
</evidence>
<keyword evidence="20" id="KW-0378">Hydrolase</keyword>
<evidence type="ECO:0000256" key="12">
    <source>
        <dbReference type="ARBA" id="ARBA00050301"/>
    </source>
</evidence>
<dbReference type="FunFam" id="3.40.50.300:FF:000854">
    <property type="entry name" value="Multidrug ABC transporter ATP-binding protein"/>
    <property type="match status" value="1"/>
</dbReference>
<dbReference type="GO" id="GO:0005886">
    <property type="term" value="C:plasma membrane"/>
    <property type="evidence" value="ECO:0007669"/>
    <property type="project" value="UniProtKB-SubCell"/>
</dbReference>
<evidence type="ECO:0000256" key="5">
    <source>
        <dbReference type="ARBA" id="ARBA00022692"/>
    </source>
</evidence>
<dbReference type="GO" id="GO:0016887">
    <property type="term" value="F:ATP hydrolysis activity"/>
    <property type="evidence" value="ECO:0007669"/>
    <property type="project" value="InterPro"/>
</dbReference>
<dbReference type="Pfam" id="PF00664">
    <property type="entry name" value="ABC_membrane"/>
    <property type="match status" value="1"/>
</dbReference>
<dbReference type="Pfam" id="PF00005">
    <property type="entry name" value="ABC_tran"/>
    <property type="match status" value="1"/>
</dbReference>
<evidence type="ECO:0000256" key="15">
    <source>
        <dbReference type="ARBA" id="ARBA00063833"/>
    </source>
</evidence>
<dbReference type="PROSITE" id="PS00211">
    <property type="entry name" value="ABC_TRANSPORTER_1"/>
    <property type="match status" value="1"/>
</dbReference>
<dbReference type="GO" id="GO:0045454">
    <property type="term" value="P:cell redox homeostasis"/>
    <property type="evidence" value="ECO:0007669"/>
    <property type="project" value="InterPro"/>
</dbReference>
<dbReference type="SUPFAM" id="SSF90123">
    <property type="entry name" value="ABC transporter transmembrane region"/>
    <property type="match status" value="1"/>
</dbReference>
<keyword evidence="2" id="KW-0813">Transport</keyword>
<dbReference type="STRING" id="1354337.M983_2776"/>
<dbReference type="SUPFAM" id="SSF52540">
    <property type="entry name" value="P-loop containing nucleoside triphosphate hydrolases"/>
    <property type="match status" value="1"/>
</dbReference>
<dbReference type="RefSeq" id="WP_066752203.1">
    <property type="nucleotide sequence ID" value="NZ_LXEN01000139.1"/>
</dbReference>
<dbReference type="FunFam" id="1.20.1560.10:FF:000060">
    <property type="entry name" value="Cysteine/glutathione ABC transporter ATP-binding protein/permease CydC"/>
    <property type="match status" value="1"/>
</dbReference>
<dbReference type="InterPro" id="IPR036640">
    <property type="entry name" value="ABC1_TM_sf"/>
</dbReference>
<dbReference type="InterPro" id="IPR003439">
    <property type="entry name" value="ABC_transporter-like_ATP-bd"/>
</dbReference>
<comment type="subcellular location">
    <subcellularLocation>
        <location evidence="1">Cell inner membrane</location>
        <topology evidence="1">Multi-pass membrane protein</topology>
    </subcellularLocation>
</comment>
<feature type="transmembrane region" description="Helical" evidence="17">
    <location>
        <begin position="279"/>
        <end position="301"/>
    </location>
</feature>
<keyword evidence="5 17" id="KW-0812">Transmembrane</keyword>
<evidence type="ECO:0000256" key="13">
    <source>
        <dbReference type="ARBA" id="ARBA00051241"/>
    </source>
</evidence>
<dbReference type="CDD" id="cd18585">
    <property type="entry name" value="ABC_6TM_CydC"/>
    <property type="match status" value="1"/>
</dbReference>
<evidence type="ECO:0000256" key="17">
    <source>
        <dbReference type="SAM" id="Phobius"/>
    </source>
</evidence>
<evidence type="ECO:0000313" key="21">
    <source>
        <dbReference type="Proteomes" id="UP000094023"/>
    </source>
</evidence>
<evidence type="ECO:0000259" key="19">
    <source>
        <dbReference type="PROSITE" id="PS50929"/>
    </source>
</evidence>
<dbReference type="PANTHER" id="PTHR43394">
    <property type="entry name" value="ATP-DEPENDENT PERMEASE MDL1, MITOCHONDRIAL"/>
    <property type="match status" value="1"/>
</dbReference>
<keyword evidence="10 17" id="KW-1133">Transmembrane helix</keyword>
<dbReference type="PANTHER" id="PTHR43394:SF1">
    <property type="entry name" value="ATP-BINDING CASSETTE SUB-FAMILY B MEMBER 10, MITOCHONDRIAL"/>
    <property type="match status" value="1"/>
</dbReference>
<dbReference type="InterPro" id="IPR027417">
    <property type="entry name" value="P-loop_NTPase"/>
</dbReference>
<dbReference type="PROSITE" id="PS50893">
    <property type="entry name" value="ABC_TRANSPORTER_2"/>
    <property type="match status" value="1"/>
</dbReference>
<dbReference type="NCBIfam" id="NF008364">
    <property type="entry name" value="PRK11160.1"/>
    <property type="match status" value="1"/>
</dbReference>
<dbReference type="GO" id="GO:0005524">
    <property type="term" value="F:ATP binding"/>
    <property type="evidence" value="ECO:0007669"/>
    <property type="project" value="UniProtKB-KW"/>
</dbReference>
<sequence length="583" mass="64503">MRVLLPFLALYRRHWFMLLLGIILAILTLLASIGLLTLSGWFLAGTSLAGFAGVYSFNYMLPAAGVRGAAIFRTAGRYFERLVSHDATFRVLSHLRVFTFKKILPLSPGGIARFRQGEVLNRLVADVETLDHLYIRVISPIIAAFVVIMTIMFGLGLIDARLANILGGIMLTLLIVLPFIFYYAGKPIGRDLTDLRGQYRTLLTSMLQGQAELTIFGALPRFRQNLAHLEDKWLHRQAQQANLTGLSQSLMILASGLTATLILWLAADGIESHYMPEALIALFTFCALAAFESLAPVTVAFQHLGQVMASATRISHLIEQKPDVTFPVKGGELITQASLAINDVCFTYPEQPLQVLNHVNVHIESGQHVALLGKTGCGKSTLLQLINRAFDCTKGNIILNNMPITEYDEATLRAMMSVVPQRVHVFSHTLRENLIMAKANATDEELEHVLHQVGLEQLLDNDEGLNAWMGDGGRQLSGGEQRRLGIARALLHNAPLVLLDEPTEGLDADTEQQILALLHHHCQGKTVLMITHRLHGLDKMDKICVMDGGEIIETGTHAALMQQQGQYAKFHQRQVFSHAVQEE</sequence>
<reference evidence="20 21" key="1">
    <citation type="submission" date="2016-04" db="EMBL/GenBank/DDBJ databases">
        <title>ATOL: Assembling a taxonomically balanced genome-scale reconstruction of the evolutionary history of the Enterobacteriaceae.</title>
        <authorList>
            <person name="Plunkett G.III."/>
            <person name="Neeno-Eckwall E.C."/>
            <person name="Glasner J.D."/>
            <person name="Perna N.T."/>
        </authorList>
    </citation>
    <scope>NUCLEOTIDE SEQUENCE [LARGE SCALE GENOMIC DNA]</scope>
    <source>
        <strain evidence="20 21">ATCC 19692</strain>
    </source>
</reference>
<evidence type="ECO:0000256" key="14">
    <source>
        <dbReference type="ARBA" id="ARBA00061534"/>
    </source>
</evidence>
<keyword evidence="8" id="KW-1278">Translocase</keyword>
<feature type="transmembrane region" description="Helical" evidence="17">
    <location>
        <begin position="41"/>
        <end position="61"/>
    </location>
</feature>